<comment type="caution">
    <text evidence="2">The sequence shown here is derived from an EMBL/GenBank/DDBJ whole genome shotgun (WGS) entry which is preliminary data.</text>
</comment>
<evidence type="ECO:0000313" key="3">
    <source>
        <dbReference type="Proteomes" id="UP000077271"/>
    </source>
</evidence>
<dbReference type="InterPro" id="IPR022742">
    <property type="entry name" value="Hydrolase_4"/>
</dbReference>
<sequence>MIEREILIHPSISGTLAIPEGEGTCPAVLLLAGSGPIDRDGNDRKGKYQTNLYKELAHFITDLGFVTLRYDKRGTGKRDDDWMAAGLSDLADDAKTAMLFLREHPNVDPEKVIVCGHSEGTILATILAETMNPAGCMFLSGGVDNLMEALHHQRQLAYKELLAQPGLKGWINRILKVDVKNEKQYAKLLEKMKHSDRDTIKVQLFFKQPAKWFREHDAYDTRRALKNVTCPVFALHGDKDPLLESHVLEELDGLVQGKSEYHIIHSMEHGLRVQTEPRSILNVKKNFKDILKHPLHEKGLEKIEAWLIAHFKTDDSQEE</sequence>
<dbReference type="Gene3D" id="3.40.50.1820">
    <property type="entry name" value="alpha/beta hydrolase"/>
    <property type="match status" value="1"/>
</dbReference>
<organism evidence="2 3">
    <name type="scientific">Domibacillus aminovorans</name>
    <dbReference type="NCBI Taxonomy" id="29332"/>
    <lineage>
        <taxon>Bacteria</taxon>
        <taxon>Bacillati</taxon>
        <taxon>Bacillota</taxon>
        <taxon>Bacilli</taxon>
        <taxon>Bacillales</taxon>
        <taxon>Bacillaceae</taxon>
        <taxon>Domibacillus</taxon>
    </lineage>
</organism>
<dbReference type="PANTHER" id="PTHR43265:SF1">
    <property type="entry name" value="ESTERASE ESTD"/>
    <property type="match status" value="1"/>
</dbReference>
<protein>
    <recommendedName>
        <fullName evidence="1">Serine aminopeptidase S33 domain-containing protein</fullName>
    </recommendedName>
</protein>
<dbReference type="InterPro" id="IPR029058">
    <property type="entry name" value="AB_hydrolase_fold"/>
</dbReference>
<reference evidence="2 3" key="1">
    <citation type="submission" date="2016-01" db="EMBL/GenBank/DDBJ databases">
        <title>Investigation of taxonomic status of Bacillus aminovorans.</title>
        <authorList>
            <person name="Verma A."/>
            <person name="Pal Y."/>
            <person name="Krishnamurthi S."/>
        </authorList>
    </citation>
    <scope>NUCLEOTIDE SEQUENCE [LARGE SCALE GENOMIC DNA]</scope>
    <source>
        <strain evidence="2 3">DSM 4337</strain>
    </source>
</reference>
<dbReference type="PANTHER" id="PTHR43265">
    <property type="entry name" value="ESTERASE ESTD"/>
    <property type="match status" value="1"/>
</dbReference>
<feature type="domain" description="Serine aminopeptidase S33" evidence="1">
    <location>
        <begin position="51"/>
        <end position="271"/>
    </location>
</feature>
<dbReference type="Proteomes" id="UP000077271">
    <property type="component" value="Unassembled WGS sequence"/>
</dbReference>
<dbReference type="GO" id="GO:0052689">
    <property type="term" value="F:carboxylic ester hydrolase activity"/>
    <property type="evidence" value="ECO:0007669"/>
    <property type="project" value="TreeGrafter"/>
</dbReference>
<gene>
    <name evidence="2" type="ORF">AWH48_09190</name>
</gene>
<dbReference type="AlphaFoldDB" id="A0A177KP40"/>
<evidence type="ECO:0000313" key="2">
    <source>
        <dbReference type="EMBL" id="OAH54746.1"/>
    </source>
</evidence>
<proteinExistence type="predicted"/>
<dbReference type="RefSeq" id="WP_018394457.1">
    <property type="nucleotide sequence ID" value="NZ_LQWZ01000033.1"/>
</dbReference>
<dbReference type="Pfam" id="PF12146">
    <property type="entry name" value="Hydrolase_4"/>
    <property type="match status" value="1"/>
</dbReference>
<dbReference type="OrthoDB" id="9809549at2"/>
<dbReference type="InterPro" id="IPR053145">
    <property type="entry name" value="AB_hydrolase_Est10"/>
</dbReference>
<dbReference type="EMBL" id="LQWZ01000033">
    <property type="protein sequence ID" value="OAH54746.1"/>
    <property type="molecule type" value="Genomic_DNA"/>
</dbReference>
<evidence type="ECO:0000259" key="1">
    <source>
        <dbReference type="Pfam" id="PF12146"/>
    </source>
</evidence>
<dbReference type="SUPFAM" id="SSF53474">
    <property type="entry name" value="alpha/beta-Hydrolases"/>
    <property type="match status" value="1"/>
</dbReference>
<name>A0A177KP40_9BACI</name>
<accession>A0A177KP40</accession>